<keyword evidence="1" id="KW-0812">Transmembrane</keyword>
<evidence type="ECO:0000313" key="2">
    <source>
        <dbReference type="EMBL" id="MDT0337486.1"/>
    </source>
</evidence>
<organism evidence="2">
    <name type="scientific">Herbaspirillum huttiense subsp. nephrolepidis</name>
    <dbReference type="NCBI Taxonomy" id="3075126"/>
    <lineage>
        <taxon>Bacteria</taxon>
        <taxon>Pseudomonadati</taxon>
        <taxon>Pseudomonadota</taxon>
        <taxon>Betaproteobacteria</taxon>
        <taxon>Burkholderiales</taxon>
        <taxon>Oxalobacteraceae</taxon>
        <taxon>Herbaspirillum</taxon>
    </lineage>
</organism>
<comment type="caution">
    <text evidence="2">The sequence shown here is derived from an EMBL/GenBank/DDBJ whole genome shotgun (WGS) entry which is preliminary data.</text>
</comment>
<keyword evidence="1" id="KW-1133">Transmembrane helix</keyword>
<proteinExistence type="predicted"/>
<gene>
    <name evidence="2" type="ORF">RJN63_11650</name>
</gene>
<evidence type="ECO:0000256" key="1">
    <source>
        <dbReference type="SAM" id="Phobius"/>
    </source>
</evidence>
<dbReference type="AlphaFoldDB" id="A0AAE4K600"/>
<sequence>MPHDPIGLTVFCASIVPVICMACAVLAGLLLPKGHVVVGGMYYAVTWSMRLLAIVMICAAPTTHVLDVEVIIGGFGLAIFALSFFTSPRRKPTS</sequence>
<keyword evidence="1" id="KW-0472">Membrane</keyword>
<dbReference type="EMBL" id="JAVRAA010000005">
    <property type="protein sequence ID" value="MDT0337486.1"/>
    <property type="molecule type" value="Genomic_DNA"/>
</dbReference>
<reference evidence="2" key="1">
    <citation type="submission" date="2023-02" db="EMBL/GenBank/DDBJ databases">
        <title>Description of Herbaspirillum huttiense subsp. nephrolepsisexaltata and Herbaspirillum huttiense subsp. lycopersicon.</title>
        <authorList>
            <person name="Poudel M."/>
            <person name="Sharma A."/>
            <person name="Goss E."/>
            <person name="Tapia J.H."/>
            <person name="Harmon C.M."/>
            <person name="Jones J.B."/>
        </authorList>
    </citation>
    <scope>NUCLEOTIDE SEQUENCE</scope>
    <source>
        <strain evidence="2">NC40101</strain>
    </source>
</reference>
<feature type="transmembrane region" description="Helical" evidence="1">
    <location>
        <begin position="42"/>
        <end position="62"/>
    </location>
</feature>
<feature type="transmembrane region" description="Helical" evidence="1">
    <location>
        <begin position="68"/>
        <end position="86"/>
    </location>
</feature>
<name>A0AAE4K600_9BURK</name>
<protein>
    <submittedName>
        <fullName evidence="2">Uncharacterized protein</fullName>
    </submittedName>
</protein>
<accession>A0AAE4K600</accession>
<feature type="transmembrane region" description="Helical" evidence="1">
    <location>
        <begin position="6"/>
        <end position="30"/>
    </location>
</feature>
<dbReference type="RefSeq" id="WP_284076955.1">
    <property type="nucleotide sequence ID" value="NZ_JAVLSM010000007.1"/>
</dbReference>